<keyword evidence="4" id="KW-1003">Cell membrane</keyword>
<keyword evidence="3 9" id="KW-0813">Transport</keyword>
<protein>
    <recommendedName>
        <fullName evidence="9">Branched-chain amino acid transport system carrier protein</fullName>
    </recommendedName>
</protein>
<keyword evidence="7 9" id="KW-1133">Transmembrane helix</keyword>
<evidence type="ECO:0000256" key="1">
    <source>
        <dbReference type="ARBA" id="ARBA00004651"/>
    </source>
</evidence>
<keyword evidence="5 9" id="KW-0812">Transmembrane</keyword>
<comment type="function">
    <text evidence="9">Component of the transport system for branched-chain amino acids.</text>
</comment>
<accession>A0ABU0AD12</accession>
<evidence type="ECO:0000256" key="9">
    <source>
        <dbReference type="RuleBase" id="RU362122"/>
    </source>
</evidence>
<name>A0ABU0AD12_9BACI</name>
<dbReference type="Pfam" id="PF05525">
    <property type="entry name" value="Branch_AA_trans"/>
    <property type="match status" value="1"/>
</dbReference>
<evidence type="ECO:0000313" key="10">
    <source>
        <dbReference type="EMBL" id="MDQ0269144.1"/>
    </source>
</evidence>
<feature type="transmembrane region" description="Helical" evidence="9">
    <location>
        <begin position="36"/>
        <end position="54"/>
    </location>
</feature>
<keyword evidence="8 9" id="KW-0472">Membrane</keyword>
<dbReference type="InterPro" id="IPR004685">
    <property type="entry name" value="Brnchd-chn_aa_trnsp_Livcs"/>
</dbReference>
<organism evidence="10 11">
    <name type="scientific">Cytobacillus purgationiresistens</name>
    <dbReference type="NCBI Taxonomy" id="863449"/>
    <lineage>
        <taxon>Bacteria</taxon>
        <taxon>Bacillati</taxon>
        <taxon>Bacillota</taxon>
        <taxon>Bacilli</taxon>
        <taxon>Bacillales</taxon>
        <taxon>Bacillaceae</taxon>
        <taxon>Cytobacillus</taxon>
    </lineage>
</organism>
<evidence type="ECO:0000256" key="5">
    <source>
        <dbReference type="ARBA" id="ARBA00022692"/>
    </source>
</evidence>
<dbReference type="Proteomes" id="UP001238088">
    <property type="component" value="Unassembled WGS sequence"/>
</dbReference>
<keyword evidence="6 9" id="KW-0029">Amino-acid transport</keyword>
<comment type="subcellular location">
    <subcellularLocation>
        <location evidence="1 9">Cell membrane</location>
        <topology evidence="1 9">Multi-pass membrane protein</topology>
    </subcellularLocation>
</comment>
<gene>
    <name evidence="10" type="ORF">J2S17_001014</name>
</gene>
<evidence type="ECO:0000256" key="4">
    <source>
        <dbReference type="ARBA" id="ARBA00022475"/>
    </source>
</evidence>
<evidence type="ECO:0000256" key="2">
    <source>
        <dbReference type="ARBA" id="ARBA00008540"/>
    </source>
</evidence>
<evidence type="ECO:0000256" key="3">
    <source>
        <dbReference type="ARBA" id="ARBA00022448"/>
    </source>
</evidence>
<comment type="similarity">
    <text evidence="2 9">Belongs to the branched chain amino acid transporter family.</text>
</comment>
<dbReference type="EMBL" id="JAUSUB010000003">
    <property type="protein sequence ID" value="MDQ0269144.1"/>
    <property type="molecule type" value="Genomic_DNA"/>
</dbReference>
<comment type="caution">
    <text evidence="9">Lacks conserved residue(s) required for the propagation of feature annotation.</text>
</comment>
<proteinExistence type="inferred from homology"/>
<sequence length="74" mass="7623">MIGVGIVAILDALKDAGIGTESLNNALGFIPLFENGAGWIATGILGFIVSLIIAKSRKEPGSIINMAGQEIKNV</sequence>
<evidence type="ECO:0000256" key="7">
    <source>
        <dbReference type="ARBA" id="ARBA00022989"/>
    </source>
</evidence>
<evidence type="ECO:0000256" key="8">
    <source>
        <dbReference type="ARBA" id="ARBA00023136"/>
    </source>
</evidence>
<keyword evidence="11" id="KW-1185">Reference proteome</keyword>
<evidence type="ECO:0000313" key="11">
    <source>
        <dbReference type="Proteomes" id="UP001238088"/>
    </source>
</evidence>
<evidence type="ECO:0000256" key="6">
    <source>
        <dbReference type="ARBA" id="ARBA00022970"/>
    </source>
</evidence>
<comment type="caution">
    <text evidence="10">The sequence shown here is derived from an EMBL/GenBank/DDBJ whole genome shotgun (WGS) entry which is preliminary data.</text>
</comment>
<reference evidence="10 11" key="1">
    <citation type="submission" date="2023-07" db="EMBL/GenBank/DDBJ databases">
        <title>Genomic Encyclopedia of Type Strains, Phase IV (KMG-IV): sequencing the most valuable type-strain genomes for metagenomic binning, comparative biology and taxonomic classification.</title>
        <authorList>
            <person name="Goeker M."/>
        </authorList>
    </citation>
    <scope>NUCLEOTIDE SEQUENCE [LARGE SCALE GENOMIC DNA]</scope>
    <source>
        <strain evidence="10 11">DSM 23494</strain>
    </source>
</reference>